<evidence type="ECO:0000313" key="1">
    <source>
        <dbReference type="EMBL" id="GFH30367.1"/>
    </source>
</evidence>
<reference evidence="1 2" key="1">
    <citation type="submission" date="2020-02" db="EMBL/GenBank/DDBJ databases">
        <title>Draft genome sequence of Haematococcus lacustris strain NIES-144.</title>
        <authorList>
            <person name="Morimoto D."/>
            <person name="Nakagawa S."/>
            <person name="Yoshida T."/>
            <person name="Sawayama S."/>
        </authorList>
    </citation>
    <scope>NUCLEOTIDE SEQUENCE [LARGE SCALE GENOMIC DNA]</scope>
    <source>
        <strain evidence="1 2">NIES-144</strain>
    </source>
</reference>
<dbReference type="Proteomes" id="UP000485058">
    <property type="component" value="Unassembled WGS sequence"/>
</dbReference>
<name>A0A6A0AET0_HAELA</name>
<sequence>MVFGKPIGPLAPRTDFSLSSSKAARCGFAKQNLAAKQKSSAAVQVFKAALTTGRDRAAAKRKEQMEDPATVTPFAAVFDLLKLGRPMTDIEQTPYLLRVARTPAIAAKH</sequence>
<accession>A0A6A0AET0</accession>
<evidence type="ECO:0000313" key="2">
    <source>
        <dbReference type="Proteomes" id="UP000485058"/>
    </source>
</evidence>
<keyword evidence="2" id="KW-1185">Reference proteome</keyword>
<dbReference type="AlphaFoldDB" id="A0A6A0AET0"/>
<protein>
    <submittedName>
        <fullName evidence="1">Uncharacterized protein</fullName>
    </submittedName>
</protein>
<proteinExistence type="predicted"/>
<dbReference type="EMBL" id="BLLF01004858">
    <property type="protein sequence ID" value="GFH30367.1"/>
    <property type="molecule type" value="Genomic_DNA"/>
</dbReference>
<organism evidence="1 2">
    <name type="scientific">Haematococcus lacustris</name>
    <name type="common">Green alga</name>
    <name type="synonym">Haematococcus pluvialis</name>
    <dbReference type="NCBI Taxonomy" id="44745"/>
    <lineage>
        <taxon>Eukaryota</taxon>
        <taxon>Viridiplantae</taxon>
        <taxon>Chlorophyta</taxon>
        <taxon>core chlorophytes</taxon>
        <taxon>Chlorophyceae</taxon>
        <taxon>CS clade</taxon>
        <taxon>Chlamydomonadales</taxon>
        <taxon>Haematococcaceae</taxon>
        <taxon>Haematococcus</taxon>
    </lineage>
</organism>
<gene>
    <name evidence="1" type="ORF">HaLaN_29209</name>
</gene>
<comment type="caution">
    <text evidence="1">The sequence shown here is derived from an EMBL/GenBank/DDBJ whole genome shotgun (WGS) entry which is preliminary data.</text>
</comment>